<dbReference type="PANTHER" id="PTHR15934:SF2">
    <property type="entry name" value="A-KINASE ANCHOR PROTEIN 7-LIKE PHOSPHOESTERASE DOMAIN-CONTAINING PROTEIN"/>
    <property type="match status" value="1"/>
</dbReference>
<protein>
    <recommendedName>
        <fullName evidence="1">A-kinase anchor protein 7-like phosphoesterase domain-containing protein</fullName>
    </recommendedName>
</protein>
<feature type="domain" description="A-kinase anchor protein 7-like phosphoesterase" evidence="1">
    <location>
        <begin position="62"/>
        <end position="197"/>
    </location>
</feature>
<dbReference type="InterPro" id="IPR052641">
    <property type="entry name" value="AKAP7_isoform_gamma"/>
</dbReference>
<accession>A0AAW0WS64</accession>
<evidence type="ECO:0000313" key="3">
    <source>
        <dbReference type="Proteomes" id="UP001445076"/>
    </source>
</evidence>
<sequence>AATHCYFVSLCRFLSGTCTVNIYSNVNCQSKFSIFLHHQVTKGDTCSGSKMKSHYTYLNIPDNVKTELKKLQNTLKDESYALGLQKVNLDNAHITLSVLTLSSERRKQTEEELINSTNKLLDSIKQPKVSISFRGLGCYGGRVLFVLVKKTEQLVNLKYDVDDLLEKDDIQVHDHRFIPHLTLFRLPKNKASKDDDVIKLTESTRIPQLDSFTVSNVFFKKVCDNFK</sequence>
<name>A0AAW0WS64_CHEQU</name>
<evidence type="ECO:0000259" key="1">
    <source>
        <dbReference type="Pfam" id="PF10469"/>
    </source>
</evidence>
<proteinExistence type="predicted"/>
<dbReference type="InterPro" id="IPR019510">
    <property type="entry name" value="AKAP7-like_phosphoesterase"/>
</dbReference>
<dbReference type="GO" id="GO:0034237">
    <property type="term" value="F:protein kinase A regulatory subunit binding"/>
    <property type="evidence" value="ECO:0007669"/>
    <property type="project" value="TreeGrafter"/>
</dbReference>
<feature type="non-terminal residue" evidence="2">
    <location>
        <position position="1"/>
    </location>
</feature>
<reference evidence="2 3" key="1">
    <citation type="journal article" date="2024" name="BMC Genomics">
        <title>Genome assembly of redclaw crayfish (Cherax quadricarinatus) provides insights into its immune adaptation and hypoxia tolerance.</title>
        <authorList>
            <person name="Liu Z."/>
            <person name="Zheng J."/>
            <person name="Li H."/>
            <person name="Fang K."/>
            <person name="Wang S."/>
            <person name="He J."/>
            <person name="Zhou D."/>
            <person name="Weng S."/>
            <person name="Chi M."/>
            <person name="Gu Z."/>
            <person name="He J."/>
            <person name="Li F."/>
            <person name="Wang M."/>
        </authorList>
    </citation>
    <scope>NUCLEOTIDE SEQUENCE [LARGE SCALE GENOMIC DNA]</scope>
    <source>
        <strain evidence="2">ZL_2023a</strain>
    </source>
</reference>
<gene>
    <name evidence="2" type="ORF">OTU49_008166</name>
</gene>
<dbReference type="Pfam" id="PF10469">
    <property type="entry name" value="AKAP7_NLS"/>
    <property type="match status" value="1"/>
</dbReference>
<dbReference type="GO" id="GO:0010738">
    <property type="term" value="P:regulation of protein kinase A signaling"/>
    <property type="evidence" value="ECO:0007669"/>
    <property type="project" value="TreeGrafter"/>
</dbReference>
<dbReference type="Proteomes" id="UP001445076">
    <property type="component" value="Unassembled WGS sequence"/>
</dbReference>
<dbReference type="SUPFAM" id="SSF55144">
    <property type="entry name" value="LigT-like"/>
    <property type="match status" value="1"/>
</dbReference>
<dbReference type="InterPro" id="IPR009097">
    <property type="entry name" value="Cyclic_Pdiesterase"/>
</dbReference>
<evidence type="ECO:0000313" key="2">
    <source>
        <dbReference type="EMBL" id="KAK8730238.1"/>
    </source>
</evidence>
<dbReference type="PANTHER" id="PTHR15934">
    <property type="entry name" value="RNA 2',3'-CYCLIC PHOSPHODIESTERASE"/>
    <property type="match status" value="1"/>
</dbReference>
<comment type="caution">
    <text evidence="2">The sequence shown here is derived from an EMBL/GenBank/DDBJ whole genome shotgun (WGS) entry which is preliminary data.</text>
</comment>
<dbReference type="EMBL" id="JARKIK010000065">
    <property type="protein sequence ID" value="KAK8730238.1"/>
    <property type="molecule type" value="Genomic_DNA"/>
</dbReference>
<dbReference type="Gene3D" id="3.90.1140.10">
    <property type="entry name" value="Cyclic phosphodiesterase"/>
    <property type="match status" value="1"/>
</dbReference>
<organism evidence="2 3">
    <name type="scientific">Cherax quadricarinatus</name>
    <name type="common">Australian red claw crayfish</name>
    <dbReference type="NCBI Taxonomy" id="27406"/>
    <lineage>
        <taxon>Eukaryota</taxon>
        <taxon>Metazoa</taxon>
        <taxon>Ecdysozoa</taxon>
        <taxon>Arthropoda</taxon>
        <taxon>Crustacea</taxon>
        <taxon>Multicrustacea</taxon>
        <taxon>Malacostraca</taxon>
        <taxon>Eumalacostraca</taxon>
        <taxon>Eucarida</taxon>
        <taxon>Decapoda</taxon>
        <taxon>Pleocyemata</taxon>
        <taxon>Astacidea</taxon>
        <taxon>Parastacoidea</taxon>
        <taxon>Parastacidae</taxon>
        <taxon>Cherax</taxon>
    </lineage>
</organism>
<dbReference type="AlphaFoldDB" id="A0AAW0WS64"/>
<dbReference type="GO" id="GO:0005829">
    <property type="term" value="C:cytosol"/>
    <property type="evidence" value="ECO:0007669"/>
    <property type="project" value="TreeGrafter"/>
</dbReference>
<keyword evidence="3" id="KW-1185">Reference proteome</keyword>